<dbReference type="RefSeq" id="WP_089301497.1">
    <property type="nucleotide sequence ID" value="NZ_JACCKD010000008.1"/>
</dbReference>
<organism evidence="2 3">
    <name type="scientific">Haloechinothrix aidingensis</name>
    <dbReference type="NCBI Taxonomy" id="2752311"/>
    <lineage>
        <taxon>Bacteria</taxon>
        <taxon>Bacillati</taxon>
        <taxon>Actinomycetota</taxon>
        <taxon>Actinomycetes</taxon>
        <taxon>Pseudonocardiales</taxon>
        <taxon>Pseudonocardiaceae</taxon>
        <taxon>Haloechinothrix</taxon>
    </lineage>
</organism>
<dbReference type="InterPro" id="IPR007995">
    <property type="entry name" value="DUF742"/>
</dbReference>
<accession>A0A838AEK7</accession>
<gene>
    <name evidence="2" type="ORF">H0B56_19380</name>
</gene>
<sequence>MTNERDGDSRLHVQAPPRASSVAPEQRRRSLVRPYARTGGRTRPEHDLELEAMVSTSETGMRYEGVRTAEQRSICDFCTQPRALSDVVTELGLPLGVVKVIVADMMRAGLVHVHDPGLPFGEASSKEFLDRLLSGLRNL</sequence>
<dbReference type="Pfam" id="PF05331">
    <property type="entry name" value="DUF742"/>
    <property type="match status" value="1"/>
</dbReference>
<dbReference type="EMBL" id="JACCKD010000008">
    <property type="protein sequence ID" value="MBA0127712.1"/>
    <property type="molecule type" value="Genomic_DNA"/>
</dbReference>
<dbReference type="PANTHER" id="PTHR36221:SF1">
    <property type="entry name" value="DUF742 DOMAIN-CONTAINING PROTEIN"/>
    <property type="match status" value="1"/>
</dbReference>
<protein>
    <submittedName>
        <fullName evidence="2">DUF742 domain-containing protein</fullName>
    </submittedName>
</protein>
<evidence type="ECO:0000313" key="2">
    <source>
        <dbReference type="EMBL" id="MBA0127712.1"/>
    </source>
</evidence>
<comment type="caution">
    <text evidence="2">The sequence shown here is derived from an EMBL/GenBank/DDBJ whole genome shotgun (WGS) entry which is preliminary data.</text>
</comment>
<reference evidence="2 3" key="1">
    <citation type="submission" date="2020-07" db="EMBL/GenBank/DDBJ databases">
        <title>Genome of Haloechinothrix sp.</title>
        <authorList>
            <person name="Tang S.-K."/>
            <person name="Yang L."/>
            <person name="Zhu W.-Y."/>
        </authorList>
    </citation>
    <scope>NUCLEOTIDE SEQUENCE [LARGE SCALE GENOMIC DNA]</scope>
    <source>
        <strain evidence="2 3">YIM 98757</strain>
    </source>
</reference>
<dbReference type="Proteomes" id="UP000582974">
    <property type="component" value="Unassembled WGS sequence"/>
</dbReference>
<evidence type="ECO:0000256" key="1">
    <source>
        <dbReference type="SAM" id="MobiDB-lite"/>
    </source>
</evidence>
<feature type="compositionally biased region" description="Basic and acidic residues" evidence="1">
    <location>
        <begin position="1"/>
        <end position="11"/>
    </location>
</feature>
<keyword evidence="3" id="KW-1185">Reference proteome</keyword>
<dbReference type="PANTHER" id="PTHR36221">
    <property type="entry name" value="DUF742 DOMAIN-CONTAINING PROTEIN"/>
    <property type="match status" value="1"/>
</dbReference>
<dbReference type="AlphaFoldDB" id="A0A838AEK7"/>
<feature type="region of interest" description="Disordered" evidence="1">
    <location>
        <begin position="1"/>
        <end position="46"/>
    </location>
</feature>
<evidence type="ECO:0000313" key="3">
    <source>
        <dbReference type="Proteomes" id="UP000582974"/>
    </source>
</evidence>
<proteinExistence type="predicted"/>
<name>A0A838AEK7_9PSEU</name>